<reference evidence="11" key="1">
    <citation type="journal article" date="2011" name="PLoS Biol.">
        <title>Gene gain and loss during evolution of obligate parasitism in the white rust pathogen of Arabidopsis thaliana.</title>
        <authorList>
            <person name="Kemen E."/>
            <person name="Gardiner A."/>
            <person name="Schultz-Larsen T."/>
            <person name="Kemen A.C."/>
            <person name="Balmuth A.L."/>
            <person name="Robert-Seilaniantz A."/>
            <person name="Bailey K."/>
            <person name="Holub E."/>
            <person name="Studholme D.J."/>
            <person name="Maclean D."/>
            <person name="Jones J.D."/>
        </authorList>
    </citation>
    <scope>NUCLEOTIDE SEQUENCE</scope>
</reference>
<feature type="transmembrane region" description="Helical" evidence="10">
    <location>
        <begin position="111"/>
        <end position="132"/>
    </location>
</feature>
<feature type="compositionally biased region" description="Basic and acidic residues" evidence="9">
    <location>
        <begin position="175"/>
        <end position="190"/>
    </location>
</feature>
<dbReference type="Pfam" id="PF21033">
    <property type="entry name" value="RMD1-3"/>
    <property type="match status" value="1"/>
</dbReference>
<evidence type="ECO:0000313" key="11">
    <source>
        <dbReference type="EMBL" id="CCA16071.1"/>
    </source>
</evidence>
<reference evidence="11" key="2">
    <citation type="submission" date="2011-02" db="EMBL/GenBank/DDBJ databases">
        <authorList>
            <person name="MacLean D."/>
        </authorList>
    </citation>
    <scope>NUCLEOTIDE SEQUENCE</scope>
</reference>
<dbReference type="EMBL" id="FR824063">
    <property type="protein sequence ID" value="CCA16071.1"/>
    <property type="molecule type" value="Genomic_DNA"/>
</dbReference>
<dbReference type="InterPro" id="IPR049039">
    <property type="entry name" value="RMD1-3_a_helical_rpt"/>
</dbReference>
<keyword evidence="10" id="KW-0812">Transmembrane</keyword>
<evidence type="ECO:0000256" key="4">
    <source>
        <dbReference type="ARBA" id="ARBA00022737"/>
    </source>
</evidence>
<dbReference type="AlphaFoldDB" id="F0W4N7"/>
<comment type="subcellular location">
    <subcellularLocation>
        <location evidence="1">Cytoplasm</location>
        <location evidence="1">Cytoskeleton</location>
    </subcellularLocation>
</comment>
<evidence type="ECO:0000256" key="9">
    <source>
        <dbReference type="SAM" id="MobiDB-lite"/>
    </source>
</evidence>
<protein>
    <recommendedName>
        <fullName evidence="7">Regulator of microtubule dynamics protein 1</fullName>
    </recommendedName>
    <alternativeName>
        <fullName evidence="8">Protein FAM82B</fullName>
    </alternativeName>
</protein>
<keyword evidence="10" id="KW-1133">Transmembrane helix</keyword>
<sequence length="425" mass="47587">MVNRGLLWSILGVAGSATAIVIAYRYLNTPVIEETNHSVANSVQEDVDEPEEVSKSENIETNSSHQLSMIQREGSLFLSLFSLIFMLLVGLVGFFVVVTSNEASSVAQLPMFPPLMWITIGMFAAASVEIVNRNNVLRALGMTFTTEKAVFPNTPEDFNVIRESSATNSTGQNSSRREQPDVTLDEEKPPPTDLVAVIDQADELFEQDQHDRIRTLLKSLPPALTLDVEVLWRRARACNYLIDTNRDQNEKRKLAYEGLECAEAAYSINPSSATSNKWMAIMTSSVGNFRDTKEKIAGAYVIRDHIQRAIELDPLDATSHNILGQWCLAFADMSWFEKKAAAALFGKPPTATYEDALEHFFSAENISPGFWKRNAFLIAQTMAKLKRFDEAQKWTAQAKGIEIKTAEDKQVQESIIKLERDLRNK</sequence>
<dbReference type="GO" id="GO:0008017">
    <property type="term" value="F:microtubule binding"/>
    <property type="evidence" value="ECO:0007669"/>
    <property type="project" value="TreeGrafter"/>
</dbReference>
<evidence type="ECO:0000256" key="5">
    <source>
        <dbReference type="ARBA" id="ARBA00022803"/>
    </source>
</evidence>
<dbReference type="PANTHER" id="PTHR16056">
    <property type="entry name" value="REGULATOR OF MICROTUBULE DYNAMICS PROTEIN"/>
    <property type="match status" value="1"/>
</dbReference>
<comment type="subunit">
    <text evidence="2">Interacts with microtubules.</text>
</comment>
<evidence type="ECO:0000256" key="1">
    <source>
        <dbReference type="ARBA" id="ARBA00004245"/>
    </source>
</evidence>
<dbReference type="GO" id="GO:0097431">
    <property type="term" value="C:mitotic spindle pole"/>
    <property type="evidence" value="ECO:0007669"/>
    <property type="project" value="TreeGrafter"/>
</dbReference>
<evidence type="ECO:0000256" key="7">
    <source>
        <dbReference type="ARBA" id="ARBA00039966"/>
    </source>
</evidence>
<gene>
    <name evidence="11" type="primary">AlNc14C18G1858</name>
    <name evidence="11" type="ORF">ALNC14_022140</name>
</gene>
<evidence type="ECO:0000256" key="6">
    <source>
        <dbReference type="ARBA" id="ARBA00023212"/>
    </source>
</evidence>
<feature type="transmembrane region" description="Helical" evidence="10">
    <location>
        <begin position="76"/>
        <end position="99"/>
    </location>
</feature>
<feature type="compositionally biased region" description="Polar residues" evidence="9">
    <location>
        <begin position="164"/>
        <end position="174"/>
    </location>
</feature>
<dbReference type="PANTHER" id="PTHR16056:SF16">
    <property type="entry name" value="REGULATOR OF MICROTUBULE DYNAMICS PROTEIN 1"/>
    <property type="match status" value="1"/>
</dbReference>
<evidence type="ECO:0000256" key="8">
    <source>
        <dbReference type="ARBA" id="ARBA00041958"/>
    </source>
</evidence>
<keyword evidence="3" id="KW-0963">Cytoplasm</keyword>
<dbReference type="GO" id="GO:0005876">
    <property type="term" value="C:spindle microtubule"/>
    <property type="evidence" value="ECO:0007669"/>
    <property type="project" value="TreeGrafter"/>
</dbReference>
<organism evidence="11">
    <name type="scientific">Albugo laibachii Nc14</name>
    <dbReference type="NCBI Taxonomy" id="890382"/>
    <lineage>
        <taxon>Eukaryota</taxon>
        <taxon>Sar</taxon>
        <taxon>Stramenopiles</taxon>
        <taxon>Oomycota</taxon>
        <taxon>Peronosporomycetes</taxon>
        <taxon>Albuginales</taxon>
        <taxon>Albuginaceae</taxon>
        <taxon>Albugo</taxon>
    </lineage>
</organism>
<keyword evidence="5" id="KW-0802">TPR repeat</keyword>
<dbReference type="HOGENOM" id="CLU_030233_1_0_1"/>
<dbReference type="Gene3D" id="1.25.40.10">
    <property type="entry name" value="Tetratricopeptide repeat domain"/>
    <property type="match status" value="1"/>
</dbReference>
<keyword evidence="10" id="KW-0472">Membrane</keyword>
<name>F0W4N7_9STRA</name>
<dbReference type="GO" id="GO:0005737">
    <property type="term" value="C:cytoplasm"/>
    <property type="evidence" value="ECO:0007669"/>
    <property type="project" value="TreeGrafter"/>
</dbReference>
<keyword evidence="6" id="KW-0206">Cytoskeleton</keyword>
<evidence type="ECO:0000256" key="10">
    <source>
        <dbReference type="SAM" id="Phobius"/>
    </source>
</evidence>
<evidence type="ECO:0000256" key="3">
    <source>
        <dbReference type="ARBA" id="ARBA00022490"/>
    </source>
</evidence>
<feature type="region of interest" description="Disordered" evidence="9">
    <location>
        <begin position="164"/>
        <end position="191"/>
    </location>
</feature>
<keyword evidence="4" id="KW-0677">Repeat</keyword>
<feature type="transmembrane region" description="Helical" evidence="10">
    <location>
        <begin position="6"/>
        <end position="27"/>
    </location>
</feature>
<dbReference type="SUPFAM" id="SSF48452">
    <property type="entry name" value="TPR-like"/>
    <property type="match status" value="1"/>
</dbReference>
<accession>F0W4N7</accession>
<proteinExistence type="predicted"/>
<evidence type="ECO:0000256" key="2">
    <source>
        <dbReference type="ARBA" id="ARBA00011375"/>
    </source>
</evidence>
<dbReference type="InterPro" id="IPR011990">
    <property type="entry name" value="TPR-like_helical_dom_sf"/>
</dbReference>